<evidence type="ECO:0000313" key="2">
    <source>
        <dbReference type="Proteomes" id="UP000177169"/>
    </source>
</evidence>
<sequence>MFPSHTSAHCDTLDGPVVSAARKSLDRDNISYVLIWVKPENEDELKKAFKRVKGKKRLAKTKEEKEKAEMEFFELLVRIHREGEGVAYEGIKPAGSIEPEIALADKAIESGKLDKVLAKISSDKSKEISRHLFHHLKERAKYEVNDLVSGRKYIEAYVRFIHTVEKAIKDLEASERAHHH</sequence>
<proteinExistence type="predicted"/>
<name>A0A1F7Z613_9BACT</name>
<gene>
    <name evidence="1" type="ORF">A3D01_03015</name>
</gene>
<dbReference type="AlphaFoldDB" id="A0A1F7Z613"/>
<dbReference type="Pfam" id="PF20046">
    <property type="entry name" value="DUF6448"/>
    <property type="match status" value="1"/>
</dbReference>
<dbReference type="InterPro" id="IPR045613">
    <property type="entry name" value="DUF6448"/>
</dbReference>
<protein>
    <submittedName>
        <fullName evidence="1">Uncharacterized protein</fullName>
    </submittedName>
</protein>
<dbReference type="EMBL" id="MGGR01000005">
    <property type="protein sequence ID" value="OGM34569.1"/>
    <property type="molecule type" value="Genomic_DNA"/>
</dbReference>
<accession>A0A1F7Z613</accession>
<reference evidence="1 2" key="1">
    <citation type="journal article" date="2016" name="Nat. Commun.">
        <title>Thousands of microbial genomes shed light on interconnected biogeochemical processes in an aquifer system.</title>
        <authorList>
            <person name="Anantharaman K."/>
            <person name="Brown C.T."/>
            <person name="Hug L.A."/>
            <person name="Sharon I."/>
            <person name="Castelle C.J."/>
            <person name="Probst A.J."/>
            <person name="Thomas B.C."/>
            <person name="Singh A."/>
            <person name="Wilkins M.J."/>
            <person name="Karaoz U."/>
            <person name="Brodie E.L."/>
            <person name="Williams K.H."/>
            <person name="Hubbard S.S."/>
            <person name="Banfield J.F."/>
        </authorList>
    </citation>
    <scope>NUCLEOTIDE SEQUENCE [LARGE SCALE GENOMIC DNA]</scope>
</reference>
<organism evidence="1 2">
    <name type="scientific">Candidatus Woesebacteria bacterium RIFCSPHIGHO2_02_FULL_39_13</name>
    <dbReference type="NCBI Taxonomy" id="1802505"/>
    <lineage>
        <taxon>Bacteria</taxon>
        <taxon>Candidatus Woeseibacteriota</taxon>
    </lineage>
</organism>
<dbReference type="Proteomes" id="UP000177169">
    <property type="component" value="Unassembled WGS sequence"/>
</dbReference>
<comment type="caution">
    <text evidence="1">The sequence shown here is derived from an EMBL/GenBank/DDBJ whole genome shotgun (WGS) entry which is preliminary data.</text>
</comment>
<evidence type="ECO:0000313" key="1">
    <source>
        <dbReference type="EMBL" id="OGM34569.1"/>
    </source>
</evidence>